<comment type="caution">
    <text evidence="1">The sequence shown here is derived from an EMBL/GenBank/DDBJ whole genome shotgun (WGS) entry which is preliminary data.</text>
</comment>
<gene>
    <name evidence="1" type="ORF">I4F81_005948</name>
</gene>
<organism evidence="1 2">
    <name type="scientific">Pyropia yezoensis</name>
    <name type="common">Susabi-nori</name>
    <name type="synonym">Porphyra yezoensis</name>
    <dbReference type="NCBI Taxonomy" id="2788"/>
    <lineage>
        <taxon>Eukaryota</taxon>
        <taxon>Rhodophyta</taxon>
        <taxon>Bangiophyceae</taxon>
        <taxon>Bangiales</taxon>
        <taxon>Bangiaceae</taxon>
        <taxon>Pyropia</taxon>
    </lineage>
</organism>
<dbReference type="Proteomes" id="UP000798662">
    <property type="component" value="Chromosome 2"/>
</dbReference>
<reference evidence="1" key="1">
    <citation type="submission" date="2019-11" db="EMBL/GenBank/DDBJ databases">
        <title>Nori genome reveals adaptations in red seaweeds to the harsh intertidal environment.</title>
        <authorList>
            <person name="Wang D."/>
            <person name="Mao Y."/>
        </authorList>
    </citation>
    <scope>NUCLEOTIDE SEQUENCE</scope>
    <source>
        <tissue evidence="1">Gametophyte</tissue>
    </source>
</reference>
<accession>A0ACC3BZQ2</accession>
<dbReference type="EMBL" id="CM020619">
    <property type="protein sequence ID" value="KAK1863392.1"/>
    <property type="molecule type" value="Genomic_DNA"/>
</dbReference>
<sequence>MDVDVVDVSVPFLFGLDALDANEMYVNTVTNELVCVAYKLSVPVTRKYGHVFLEWIRDTLYTMVEAERLHRHFCHPAPERLFAVLRQANDPHANKETLSRLEEVTATCDTCQQLAKEPTRFRVALPAEDIVFNRTVLVDLMWLESEPVLHLVDKDTGFNAGAFMRDGETADAVWSLYLRIWVYLYAGHPDAMHTDQGPQLTSAKWRALLQAVGTKHIESGIESHNGSTVACGPTIQRSPPSTRSPSPSPR</sequence>
<evidence type="ECO:0000313" key="1">
    <source>
        <dbReference type="EMBL" id="KAK1863392.1"/>
    </source>
</evidence>
<evidence type="ECO:0000313" key="2">
    <source>
        <dbReference type="Proteomes" id="UP000798662"/>
    </source>
</evidence>
<name>A0ACC3BZQ2_PYRYE</name>
<proteinExistence type="predicted"/>
<keyword evidence="2" id="KW-1185">Reference proteome</keyword>
<protein>
    <submittedName>
        <fullName evidence="1">Uncharacterized protein</fullName>
    </submittedName>
</protein>